<sequence>MSRAVAALLHKFRMLASLPLIRRRIELCGKLEIVNYDDDEKQPWAIMISCIHPGMDIFNKDTPAKIG</sequence>
<dbReference type="AlphaFoldDB" id="A0AAE0DGS6"/>
<evidence type="ECO:0000313" key="2">
    <source>
        <dbReference type="Proteomes" id="UP001276659"/>
    </source>
</evidence>
<evidence type="ECO:0000313" key="1">
    <source>
        <dbReference type="EMBL" id="KAK3169947.1"/>
    </source>
</evidence>
<reference evidence="1" key="1">
    <citation type="submission" date="2022-11" db="EMBL/GenBank/DDBJ databases">
        <title>Chromosomal genome sequence assembly and mating type (MAT) locus characterization of the leprose asexual lichenized fungus Lepraria neglecta (Nyl.) Erichsen.</title>
        <authorList>
            <person name="Allen J.L."/>
            <person name="Pfeffer B."/>
        </authorList>
    </citation>
    <scope>NUCLEOTIDE SEQUENCE</scope>
    <source>
        <strain evidence="1">Allen 5258</strain>
    </source>
</reference>
<name>A0AAE0DGS6_9LECA</name>
<organism evidence="1 2">
    <name type="scientific">Lepraria neglecta</name>
    <dbReference type="NCBI Taxonomy" id="209136"/>
    <lineage>
        <taxon>Eukaryota</taxon>
        <taxon>Fungi</taxon>
        <taxon>Dikarya</taxon>
        <taxon>Ascomycota</taxon>
        <taxon>Pezizomycotina</taxon>
        <taxon>Lecanoromycetes</taxon>
        <taxon>OSLEUM clade</taxon>
        <taxon>Lecanoromycetidae</taxon>
        <taxon>Lecanorales</taxon>
        <taxon>Lecanorineae</taxon>
        <taxon>Stereocaulaceae</taxon>
        <taxon>Lepraria</taxon>
    </lineage>
</organism>
<dbReference type="EMBL" id="JASNWA010000009">
    <property type="protein sequence ID" value="KAK3169947.1"/>
    <property type="molecule type" value="Genomic_DNA"/>
</dbReference>
<keyword evidence="2" id="KW-1185">Reference proteome</keyword>
<dbReference type="Proteomes" id="UP001276659">
    <property type="component" value="Unassembled WGS sequence"/>
</dbReference>
<comment type="caution">
    <text evidence="1">The sequence shown here is derived from an EMBL/GenBank/DDBJ whole genome shotgun (WGS) entry which is preliminary data.</text>
</comment>
<protein>
    <submittedName>
        <fullName evidence="1">Uncharacterized protein</fullName>
    </submittedName>
</protein>
<proteinExistence type="predicted"/>
<gene>
    <name evidence="1" type="ORF">OEA41_009332</name>
</gene>
<accession>A0AAE0DGS6</accession>